<name>A0A7V9AAY2_9BACT</name>
<dbReference type="InterPro" id="IPR008271">
    <property type="entry name" value="Ser/Thr_kinase_AS"/>
</dbReference>
<feature type="compositionally biased region" description="Pro residues" evidence="9">
    <location>
        <begin position="116"/>
        <end position="125"/>
    </location>
</feature>
<dbReference type="GO" id="GO:0004674">
    <property type="term" value="F:protein serine/threonine kinase activity"/>
    <property type="evidence" value="ECO:0007669"/>
    <property type="project" value="UniProtKB-KW"/>
</dbReference>
<dbReference type="InterPro" id="IPR042095">
    <property type="entry name" value="SUMF_sf"/>
</dbReference>
<keyword evidence="4" id="KW-0547">Nucleotide-binding</keyword>
<dbReference type="Pfam" id="PF00069">
    <property type="entry name" value="Pkinase"/>
    <property type="match status" value="1"/>
</dbReference>
<evidence type="ECO:0000313" key="12">
    <source>
        <dbReference type="Proteomes" id="UP000542342"/>
    </source>
</evidence>
<feature type="region of interest" description="Disordered" evidence="9">
    <location>
        <begin position="112"/>
        <end position="132"/>
    </location>
</feature>
<dbReference type="PANTHER" id="PTHR43671:SF98">
    <property type="entry name" value="SERINE_THREONINE-PROTEIN KINASE NEK11"/>
    <property type="match status" value="1"/>
</dbReference>
<comment type="catalytic activity">
    <reaction evidence="7">
        <text>L-threonyl-[protein] + ATP = O-phospho-L-threonyl-[protein] + ADP + H(+)</text>
        <dbReference type="Rhea" id="RHEA:46608"/>
        <dbReference type="Rhea" id="RHEA-COMP:11060"/>
        <dbReference type="Rhea" id="RHEA-COMP:11605"/>
        <dbReference type="ChEBI" id="CHEBI:15378"/>
        <dbReference type="ChEBI" id="CHEBI:30013"/>
        <dbReference type="ChEBI" id="CHEBI:30616"/>
        <dbReference type="ChEBI" id="CHEBI:61977"/>
        <dbReference type="ChEBI" id="CHEBI:456216"/>
        <dbReference type="EC" id="2.7.11.1"/>
    </reaction>
</comment>
<evidence type="ECO:0000313" key="11">
    <source>
        <dbReference type="EMBL" id="MBA2225369.1"/>
    </source>
</evidence>
<dbReference type="SMART" id="SM00220">
    <property type="entry name" value="S_TKc"/>
    <property type="match status" value="1"/>
</dbReference>
<evidence type="ECO:0000259" key="10">
    <source>
        <dbReference type="PROSITE" id="PS50011"/>
    </source>
</evidence>
<evidence type="ECO:0000256" key="8">
    <source>
        <dbReference type="ARBA" id="ARBA00048679"/>
    </source>
</evidence>
<keyword evidence="3" id="KW-0808">Transferase</keyword>
<accession>A0A7V9AAY2</accession>
<dbReference type="InterPro" id="IPR000719">
    <property type="entry name" value="Prot_kinase_dom"/>
</dbReference>
<reference evidence="11 12" key="1">
    <citation type="submission" date="2020-07" db="EMBL/GenBank/DDBJ databases">
        <title>Thermogemmata thermophila gen. nov., sp. nov., a novel moderate thermophilic planctomycete from a Kamchatka hot spring.</title>
        <authorList>
            <person name="Elcheninov A.G."/>
            <person name="Podosokorskaya O.A."/>
            <person name="Kovaleva O.L."/>
            <person name="Novikov A."/>
            <person name="Bonch-Osmolovskaya E.A."/>
            <person name="Toshchakov S.V."/>
            <person name="Kublanov I.V."/>
        </authorList>
    </citation>
    <scope>NUCLEOTIDE SEQUENCE [LARGE SCALE GENOMIC DNA]</scope>
    <source>
        <strain evidence="11 12">2918</strain>
    </source>
</reference>
<dbReference type="CDD" id="cd14014">
    <property type="entry name" value="STKc_PknB_like"/>
    <property type="match status" value="1"/>
</dbReference>
<comment type="caution">
    <text evidence="11">The sequence shown here is derived from an EMBL/GenBank/DDBJ whole genome shotgun (WGS) entry which is preliminary data.</text>
</comment>
<feature type="compositionally biased region" description="Polar residues" evidence="9">
    <location>
        <begin position="527"/>
        <end position="536"/>
    </location>
</feature>
<evidence type="ECO:0000256" key="9">
    <source>
        <dbReference type="SAM" id="MobiDB-lite"/>
    </source>
</evidence>
<dbReference type="Gene3D" id="3.90.1580.10">
    <property type="entry name" value="paralog of FGE (formylglycine-generating enzyme)"/>
    <property type="match status" value="1"/>
</dbReference>
<feature type="compositionally biased region" description="Polar residues" evidence="9">
    <location>
        <begin position="439"/>
        <end position="469"/>
    </location>
</feature>
<dbReference type="SUPFAM" id="SSF56436">
    <property type="entry name" value="C-type lectin-like"/>
    <property type="match status" value="1"/>
</dbReference>
<evidence type="ECO:0000256" key="2">
    <source>
        <dbReference type="ARBA" id="ARBA00022527"/>
    </source>
</evidence>
<dbReference type="EC" id="2.7.11.1" evidence="1"/>
<evidence type="ECO:0000256" key="5">
    <source>
        <dbReference type="ARBA" id="ARBA00022777"/>
    </source>
</evidence>
<dbReference type="Gene3D" id="1.10.510.10">
    <property type="entry name" value="Transferase(Phosphotransferase) domain 1"/>
    <property type="match status" value="1"/>
</dbReference>
<keyword evidence="2" id="KW-0723">Serine/threonine-protein kinase</keyword>
<proteinExistence type="predicted"/>
<dbReference type="PANTHER" id="PTHR43671">
    <property type="entry name" value="SERINE/THREONINE-PROTEIN KINASE NEK"/>
    <property type="match status" value="1"/>
</dbReference>
<dbReference type="Pfam" id="PF03781">
    <property type="entry name" value="FGE-sulfatase"/>
    <property type="match status" value="1"/>
</dbReference>
<organism evidence="11 12">
    <name type="scientific">Thermogemmata fonticola</name>
    <dbReference type="NCBI Taxonomy" id="2755323"/>
    <lineage>
        <taxon>Bacteria</taxon>
        <taxon>Pseudomonadati</taxon>
        <taxon>Planctomycetota</taxon>
        <taxon>Planctomycetia</taxon>
        <taxon>Gemmatales</taxon>
        <taxon>Gemmataceae</taxon>
        <taxon>Thermogemmata</taxon>
    </lineage>
</organism>
<evidence type="ECO:0000256" key="6">
    <source>
        <dbReference type="ARBA" id="ARBA00022840"/>
    </source>
</evidence>
<dbReference type="InterPro" id="IPR011009">
    <property type="entry name" value="Kinase-like_dom_sf"/>
</dbReference>
<dbReference type="InterPro" id="IPR016187">
    <property type="entry name" value="CTDL_fold"/>
</dbReference>
<gene>
    <name evidence="11" type="ORF">H0921_04235</name>
</gene>
<evidence type="ECO:0000256" key="7">
    <source>
        <dbReference type="ARBA" id="ARBA00047899"/>
    </source>
</evidence>
<dbReference type="Proteomes" id="UP000542342">
    <property type="component" value="Unassembled WGS sequence"/>
</dbReference>
<keyword evidence="5 11" id="KW-0418">Kinase</keyword>
<dbReference type="AlphaFoldDB" id="A0A7V9AAY2"/>
<sequence length="803" mass="88314">MAADAFHAARQKGSVADWTIYLAAVPEHLRREALVELVIIDLEYRWREGENPCIEDYIHRFPLLGPLENIPDQLIIEEYRCRRQAGQTIPLQEIERRFPLQFPRVRPALERLLSPTRPPSPPPLSAPHEKGSDISAESETVIAAQYEMLRLLGRGAFGEVWLARKKTSGIEKAIKILPYTTEHSGSRRERRALELIKNLRHPYLLATEDFWISEQRLYIVMELAEGTLRKRLQACREEQRPGIPVDELLRYFREAAEGLDFLHKHAIVHRDIKPDNILLLHGHAKVGDFGLAWHQDRTVASMHTFAGTPVYMAPEVWSQEGGPPSDQYALAITYIEMRQGHPPLPLLPLQELMAAHLEGNYQFEPLISPTEQAVLRRALARDPHQRFPTCTAFVSALAAAVSSASIAAPSHAALDTASSAPATSQTPPHTSEKSAAFPRSSTLRPGSSPASASTFQSAATPDATLSSPEALTPLPQLGAPSLPPKSWRKKLRLTLLGMVVLFLGGAAAIASRWTFPSWLSFFQTEAVTSNSDGPSKNSRDGISRDISSPQGADTSSLALTLPHARAKAVAESAVITLADGRRLAERIVIPVGEERAYFRLIAPASGPNMPAPFYMLETKVWNKLYAAGGGTVPPDSQAHGEHAPVTGVTALEAARFAQNVFGGRLPTPPEWDYAAGLYLALERASVSRPGSQVWVAQSRPRPTLADTGNSDVNELGLRDMAGNGREWTCMLLSGDSQAALQPWDLEHPPADQDAIILRGRNFTLPNPLTFDHLRSEQTLPQRQYAGSRSPYTSFRVVIPMAAP</sequence>
<dbReference type="GO" id="GO:0005524">
    <property type="term" value="F:ATP binding"/>
    <property type="evidence" value="ECO:0007669"/>
    <property type="project" value="UniProtKB-KW"/>
</dbReference>
<dbReference type="RefSeq" id="WP_194536799.1">
    <property type="nucleotide sequence ID" value="NZ_JACEFB010000002.1"/>
</dbReference>
<dbReference type="PROSITE" id="PS00108">
    <property type="entry name" value="PROTEIN_KINASE_ST"/>
    <property type="match status" value="1"/>
</dbReference>
<feature type="domain" description="Protein kinase" evidence="10">
    <location>
        <begin position="146"/>
        <end position="414"/>
    </location>
</feature>
<dbReference type="SUPFAM" id="SSF56112">
    <property type="entry name" value="Protein kinase-like (PK-like)"/>
    <property type="match status" value="1"/>
</dbReference>
<evidence type="ECO:0000256" key="1">
    <source>
        <dbReference type="ARBA" id="ARBA00012513"/>
    </source>
</evidence>
<evidence type="ECO:0000256" key="4">
    <source>
        <dbReference type="ARBA" id="ARBA00022741"/>
    </source>
</evidence>
<dbReference type="InterPro" id="IPR005532">
    <property type="entry name" value="SUMF_dom"/>
</dbReference>
<feature type="compositionally biased region" description="Polar residues" evidence="9">
    <location>
        <begin position="417"/>
        <end position="429"/>
    </location>
</feature>
<comment type="catalytic activity">
    <reaction evidence="8">
        <text>L-seryl-[protein] + ATP = O-phospho-L-seryl-[protein] + ADP + H(+)</text>
        <dbReference type="Rhea" id="RHEA:17989"/>
        <dbReference type="Rhea" id="RHEA-COMP:9863"/>
        <dbReference type="Rhea" id="RHEA-COMP:11604"/>
        <dbReference type="ChEBI" id="CHEBI:15378"/>
        <dbReference type="ChEBI" id="CHEBI:29999"/>
        <dbReference type="ChEBI" id="CHEBI:30616"/>
        <dbReference type="ChEBI" id="CHEBI:83421"/>
        <dbReference type="ChEBI" id="CHEBI:456216"/>
        <dbReference type="EC" id="2.7.11.1"/>
    </reaction>
</comment>
<keyword evidence="12" id="KW-1185">Reference proteome</keyword>
<evidence type="ECO:0000256" key="3">
    <source>
        <dbReference type="ARBA" id="ARBA00022679"/>
    </source>
</evidence>
<feature type="compositionally biased region" description="Polar residues" evidence="9">
    <location>
        <begin position="545"/>
        <end position="554"/>
    </location>
</feature>
<feature type="region of interest" description="Disordered" evidence="9">
    <location>
        <begin position="417"/>
        <end position="483"/>
    </location>
</feature>
<dbReference type="InterPro" id="IPR050660">
    <property type="entry name" value="NEK_Ser/Thr_kinase"/>
</dbReference>
<keyword evidence="6" id="KW-0067">ATP-binding</keyword>
<protein>
    <recommendedName>
        <fullName evidence="1">non-specific serine/threonine protein kinase</fullName>
        <ecNumber evidence="1">2.7.11.1</ecNumber>
    </recommendedName>
</protein>
<dbReference type="PROSITE" id="PS50011">
    <property type="entry name" value="PROTEIN_KINASE_DOM"/>
    <property type="match status" value="1"/>
</dbReference>
<feature type="region of interest" description="Disordered" evidence="9">
    <location>
        <begin position="527"/>
        <end position="554"/>
    </location>
</feature>
<dbReference type="EMBL" id="JACEFB010000002">
    <property type="protein sequence ID" value="MBA2225369.1"/>
    <property type="molecule type" value="Genomic_DNA"/>
</dbReference>